<feature type="compositionally biased region" description="Low complexity" evidence="1">
    <location>
        <begin position="300"/>
        <end position="314"/>
    </location>
</feature>
<name>A0A086JQR9_TOXGO</name>
<feature type="region of interest" description="Disordered" evidence="1">
    <location>
        <begin position="300"/>
        <end position="342"/>
    </location>
</feature>
<proteinExistence type="predicted"/>
<dbReference type="OrthoDB" id="333067at2759"/>
<feature type="region of interest" description="Disordered" evidence="1">
    <location>
        <begin position="493"/>
        <end position="521"/>
    </location>
</feature>
<dbReference type="Proteomes" id="UP000028828">
    <property type="component" value="Unassembled WGS sequence"/>
</dbReference>
<dbReference type="EMBL" id="AEYI02001672">
    <property type="protein sequence ID" value="KFG34487.1"/>
    <property type="molecule type" value="Genomic_DNA"/>
</dbReference>
<feature type="region of interest" description="Disordered" evidence="1">
    <location>
        <begin position="407"/>
        <end position="437"/>
    </location>
</feature>
<organism evidence="2 3">
    <name type="scientific">Toxoplasma gondii p89</name>
    <dbReference type="NCBI Taxonomy" id="943119"/>
    <lineage>
        <taxon>Eukaryota</taxon>
        <taxon>Sar</taxon>
        <taxon>Alveolata</taxon>
        <taxon>Apicomplexa</taxon>
        <taxon>Conoidasida</taxon>
        <taxon>Coccidia</taxon>
        <taxon>Eucoccidiorida</taxon>
        <taxon>Eimeriorina</taxon>
        <taxon>Sarcocystidae</taxon>
        <taxon>Toxoplasma</taxon>
    </lineage>
</organism>
<gene>
    <name evidence="2" type="ORF">TGP89_244690</name>
</gene>
<feature type="region of interest" description="Disordered" evidence="1">
    <location>
        <begin position="584"/>
        <end position="603"/>
    </location>
</feature>
<evidence type="ECO:0000313" key="2">
    <source>
        <dbReference type="EMBL" id="KFG34487.1"/>
    </source>
</evidence>
<dbReference type="AlphaFoldDB" id="A0A086JQR9"/>
<sequence length="623" mass="65032">MEDSGVSAAASSCVARSRANPFFLPSSYSWWGEAEASTETSSGNSPAERDAFASGAAAEATSSCGAASCAGVDESEEGRRLTWLKSQFAAASFWAIDDGEAATPGRSLPSHEMREAPPHAAAKGGASHPASAESVDAAACEASAGSSDLGDGSRAAEVLAASSGDIDAAACPDTRQDEILCPVFRLMLKHRCNLTLVGRRLCDSDLLLRTLAVVHGPADGAARDSTAGTDCPAGKKRKTDLQERLHRDEDWRQVLALDGEGEAGTADGAGSSRGDSLYLRHITLHVSPCSALARSAAAASAPREASSQPSSGEPESSRALQTVREEPESLPRTPSSRSDTGGAIGPAFSYGLLLVRLQALPEKVRAAVVEAGKPFGRLLEDHKVVREVMVEKKLHVHLRQSFFANAPPALARERPAGSDGDSETRDGRDTPAPQPLPECTCLPVTAAHGPSKDALTCTFGRWSVVLCNGKRAARVLEIVNSSVLLRAAALAREKSGERTAAGRPTEREPGSPTAASLPAPLGESLQVVKQTGAERQAQALSEEAEAALKHLSQVCLCSAQDCPVHKHLVDIPSVWGPPGGFATTRGAGTEKKAGAPARQPESSEAERCFNCGSALCVEMFQRE</sequence>
<comment type="caution">
    <text evidence="2">The sequence shown here is derived from an EMBL/GenBank/DDBJ whole genome shotgun (WGS) entry which is preliminary data.</text>
</comment>
<feature type="region of interest" description="Disordered" evidence="1">
    <location>
        <begin position="219"/>
        <end position="247"/>
    </location>
</feature>
<dbReference type="VEuPathDB" id="ToxoDB:TGP89_244690"/>
<protein>
    <submittedName>
        <fullName evidence="2">Uncharacterized protein</fullName>
    </submittedName>
</protein>
<reference evidence="2 3" key="1">
    <citation type="submission" date="2014-03" db="EMBL/GenBank/DDBJ databases">
        <authorList>
            <person name="Sibley D."/>
            <person name="Venepally P."/>
            <person name="Karamycheva S."/>
            <person name="Hadjithomas M."/>
            <person name="Khan A."/>
            <person name="Brunk B."/>
            <person name="Roos D."/>
            <person name="Caler E."/>
            <person name="Lorenzi H."/>
        </authorList>
    </citation>
    <scope>NUCLEOTIDE SEQUENCE [LARGE SCALE GENOMIC DNA]</scope>
    <source>
        <strain evidence="3">p89</strain>
    </source>
</reference>
<feature type="region of interest" description="Disordered" evidence="1">
    <location>
        <begin position="34"/>
        <end position="54"/>
    </location>
</feature>
<accession>A0A086JQR9</accession>
<feature type="compositionally biased region" description="Basic and acidic residues" evidence="1">
    <location>
        <begin position="411"/>
        <end position="429"/>
    </location>
</feature>
<feature type="region of interest" description="Disordered" evidence="1">
    <location>
        <begin position="102"/>
        <end position="137"/>
    </location>
</feature>
<evidence type="ECO:0000256" key="1">
    <source>
        <dbReference type="SAM" id="MobiDB-lite"/>
    </source>
</evidence>
<evidence type="ECO:0000313" key="3">
    <source>
        <dbReference type="Proteomes" id="UP000028828"/>
    </source>
</evidence>